<accession>A0A2Z5G642</accession>
<evidence type="ECO:0000256" key="5">
    <source>
        <dbReference type="PROSITE-ProRule" id="PRU10141"/>
    </source>
</evidence>
<dbReference type="Pfam" id="PF13374">
    <property type="entry name" value="TPR_10"/>
    <property type="match status" value="1"/>
</dbReference>
<keyword evidence="8" id="KW-1185">Reference proteome</keyword>
<dbReference type="PROSITE" id="PS00108">
    <property type="entry name" value="PROTEIN_KINASE_ST"/>
    <property type="match status" value="1"/>
</dbReference>
<evidence type="ECO:0000313" key="8">
    <source>
        <dbReference type="Proteomes" id="UP000253606"/>
    </source>
</evidence>
<keyword evidence="4 5" id="KW-0067">ATP-binding</keyword>
<evidence type="ECO:0000313" key="7">
    <source>
        <dbReference type="EMBL" id="AXC14095.1"/>
    </source>
</evidence>
<dbReference type="InterPro" id="IPR017441">
    <property type="entry name" value="Protein_kinase_ATP_BS"/>
</dbReference>
<evidence type="ECO:0000256" key="2">
    <source>
        <dbReference type="ARBA" id="ARBA00022741"/>
    </source>
</evidence>
<dbReference type="Proteomes" id="UP000253606">
    <property type="component" value="Chromosome"/>
</dbReference>
<keyword evidence="7" id="KW-0723">Serine/threonine-protein kinase</keyword>
<dbReference type="PANTHER" id="PTHR43289:SF34">
    <property type="entry name" value="SERINE_THREONINE-PROTEIN KINASE YBDM-RELATED"/>
    <property type="match status" value="1"/>
</dbReference>
<feature type="binding site" evidence="5">
    <location>
        <position position="116"/>
    </location>
    <ligand>
        <name>ATP</name>
        <dbReference type="ChEBI" id="CHEBI:30616"/>
    </ligand>
</feature>
<dbReference type="InterPro" id="IPR008271">
    <property type="entry name" value="Ser/Thr_kinase_AS"/>
</dbReference>
<dbReference type="Gene3D" id="1.25.40.10">
    <property type="entry name" value="Tetratricopeptide repeat domain"/>
    <property type="match status" value="2"/>
</dbReference>
<organism evidence="7 8">
    <name type="scientific">Acidisarcina polymorpha</name>
    <dbReference type="NCBI Taxonomy" id="2211140"/>
    <lineage>
        <taxon>Bacteria</taxon>
        <taxon>Pseudomonadati</taxon>
        <taxon>Acidobacteriota</taxon>
        <taxon>Terriglobia</taxon>
        <taxon>Terriglobales</taxon>
        <taxon>Acidobacteriaceae</taxon>
        <taxon>Acidisarcina</taxon>
    </lineage>
</organism>
<keyword evidence="1" id="KW-0808">Transferase</keyword>
<keyword evidence="2 5" id="KW-0547">Nucleotide-binding</keyword>
<dbReference type="CDD" id="cd14014">
    <property type="entry name" value="STKc_PknB_like"/>
    <property type="match status" value="1"/>
</dbReference>
<dbReference type="KEGG" id="abas:ACPOL_4833"/>
<evidence type="ECO:0000256" key="3">
    <source>
        <dbReference type="ARBA" id="ARBA00022777"/>
    </source>
</evidence>
<gene>
    <name evidence="7" type="ORF">ACPOL_4833</name>
</gene>
<dbReference type="InterPro" id="IPR000719">
    <property type="entry name" value="Prot_kinase_dom"/>
</dbReference>
<dbReference type="PROSITE" id="PS50011">
    <property type="entry name" value="PROTEIN_KINASE_DOM"/>
    <property type="match status" value="1"/>
</dbReference>
<proteinExistence type="predicted"/>
<evidence type="ECO:0000256" key="1">
    <source>
        <dbReference type="ARBA" id="ARBA00022679"/>
    </source>
</evidence>
<sequence>MTPDTLQIAWQQLENLFYAVLELDPQDRQGFIDQACGSNSELKRQAESLLAAITKTDGFLERSIANTAESLEMPNVVIGQRFGAYEILRLIGTGGMGTVYLASRADDLYEQNVAIKLARIPLAGDPGMLSRFRSERQILANLNHPNIGKLLDGGITTTGIPFLVMEYVEGIPIDIFCQHKQLDTAGRLRIFCSVCSAVEYAHKHLVVHRDIKPANILVNAEGLPKLLDFGIAKLLEPNLGMQAQTVDRMMTPEYASPEQMRCEPVTTATDVYALGVLLYKLLTGCLPLQLITTSPLEAAMVICEQAPAPPSEIVRRSKAAPPHGAAADAHHTLRGDLDNIVLAALSKEPSRRYASVASFAADIDAYFHGYPVKAIAPSWSYRVAKFIQRNKAAASAGAAMLLALSGFTIAMTLERNRANREAETSRHVTEFMTDMFKISDPSVSHGDTITARELLDKASSGIEAGLSKDPQVQARLMRTMGSSYKNLGLYPQSVALLERAVGVQTKLLGNADPETLQTMSMLGAAYGGLDRYPESEKLLRQTLAEQQRIVGSDNEATMVTLDTLADTLTREGRYAEAEGLLRKVLVAQRRILGPENRALLFSNNRLTDNLRNQGRYVEAENIARDSLAINQRVLGPYDAVTLSSIEELALIVINEGHPEEAEKLDREGLRISTHLYGPDNEHTLLELGDIGDALQEQGRLTEAEPIQREVVEHLRKTAGPKAAHTIEMMTTLAITLSMEKKFAEAESVSRDALDASLQTLGAASVQSIDNTVNLALILAHEMRSGESEALFKRAVATSSKTEGNTLANVFYAYAEGMAILGHSDEAVDRLKQAIDHGFSNRQQLAADDDLESLRTDPRYQAIFRELQ</sequence>
<dbReference type="PANTHER" id="PTHR43289">
    <property type="entry name" value="MITOGEN-ACTIVATED PROTEIN KINASE KINASE KINASE 20-RELATED"/>
    <property type="match status" value="1"/>
</dbReference>
<dbReference type="EMBL" id="CP030840">
    <property type="protein sequence ID" value="AXC14095.1"/>
    <property type="molecule type" value="Genomic_DNA"/>
</dbReference>
<dbReference type="SMART" id="SM00220">
    <property type="entry name" value="S_TKc"/>
    <property type="match status" value="1"/>
</dbReference>
<dbReference type="Gene3D" id="3.30.200.20">
    <property type="entry name" value="Phosphorylase Kinase, domain 1"/>
    <property type="match status" value="1"/>
</dbReference>
<dbReference type="Gene3D" id="1.10.510.10">
    <property type="entry name" value="Transferase(Phosphotransferase) domain 1"/>
    <property type="match status" value="1"/>
</dbReference>
<dbReference type="InterPro" id="IPR011990">
    <property type="entry name" value="TPR-like_helical_dom_sf"/>
</dbReference>
<reference evidence="7 8" key="1">
    <citation type="journal article" date="2018" name="Front. Microbiol.">
        <title>Hydrolytic Capabilities as a Key to Environmental Success: Chitinolytic and Cellulolytic Acidobacteria From Acidic Sub-arctic Soils and Boreal Peatlands.</title>
        <authorList>
            <person name="Belova S.E."/>
            <person name="Ravin N.V."/>
            <person name="Pankratov T.A."/>
            <person name="Rakitin A.L."/>
            <person name="Ivanova A.A."/>
            <person name="Beletsky A.V."/>
            <person name="Mardanov A.V."/>
            <person name="Sinninghe Damste J.S."/>
            <person name="Dedysh S.N."/>
        </authorList>
    </citation>
    <scope>NUCLEOTIDE SEQUENCE [LARGE SCALE GENOMIC DNA]</scope>
    <source>
        <strain evidence="7 8">SBC82</strain>
    </source>
</reference>
<dbReference type="GO" id="GO:0004674">
    <property type="term" value="F:protein serine/threonine kinase activity"/>
    <property type="evidence" value="ECO:0007669"/>
    <property type="project" value="UniProtKB-KW"/>
</dbReference>
<name>A0A2Z5G642_9BACT</name>
<feature type="domain" description="Protein kinase" evidence="6">
    <location>
        <begin position="85"/>
        <end position="367"/>
    </location>
</feature>
<keyword evidence="3 7" id="KW-0418">Kinase</keyword>
<evidence type="ECO:0000256" key="4">
    <source>
        <dbReference type="ARBA" id="ARBA00022840"/>
    </source>
</evidence>
<dbReference type="NCBIfam" id="NF047558">
    <property type="entry name" value="TPR_END_plus"/>
    <property type="match status" value="1"/>
</dbReference>
<protein>
    <submittedName>
        <fullName evidence="7">Serine/threonine protein kinase</fullName>
    </submittedName>
</protein>
<evidence type="ECO:0000259" key="6">
    <source>
        <dbReference type="PROSITE" id="PS50011"/>
    </source>
</evidence>
<dbReference type="SUPFAM" id="SSF48452">
    <property type="entry name" value="TPR-like"/>
    <property type="match status" value="3"/>
</dbReference>
<dbReference type="Pfam" id="PF00069">
    <property type="entry name" value="Pkinase"/>
    <property type="match status" value="1"/>
</dbReference>
<dbReference type="Pfam" id="PF13424">
    <property type="entry name" value="TPR_12"/>
    <property type="match status" value="3"/>
</dbReference>
<dbReference type="AlphaFoldDB" id="A0A2Z5G642"/>
<dbReference type="GO" id="GO:0005524">
    <property type="term" value="F:ATP binding"/>
    <property type="evidence" value="ECO:0007669"/>
    <property type="project" value="UniProtKB-UniRule"/>
</dbReference>
<dbReference type="InterPro" id="IPR011009">
    <property type="entry name" value="Kinase-like_dom_sf"/>
</dbReference>
<dbReference type="SUPFAM" id="SSF56112">
    <property type="entry name" value="Protein kinase-like (PK-like)"/>
    <property type="match status" value="1"/>
</dbReference>
<dbReference type="PROSITE" id="PS00107">
    <property type="entry name" value="PROTEIN_KINASE_ATP"/>
    <property type="match status" value="1"/>
</dbReference>